<dbReference type="SUPFAM" id="SSF55486">
    <property type="entry name" value="Metalloproteases ('zincins'), catalytic domain"/>
    <property type="match status" value="1"/>
</dbReference>
<name>A0AAN1XZY3_UNVUL</name>
<keyword evidence="4" id="KW-1185">Reference proteome</keyword>
<dbReference type="Pfam" id="PF17148">
    <property type="entry name" value="DUF5117"/>
    <property type="match status" value="1"/>
</dbReference>
<evidence type="ECO:0000259" key="2">
    <source>
        <dbReference type="Pfam" id="PF17148"/>
    </source>
</evidence>
<dbReference type="PANTHER" id="PTHR38478">
    <property type="entry name" value="PEPTIDASE M1A AND M12B"/>
    <property type="match status" value="1"/>
</dbReference>
<evidence type="ECO:0000313" key="4">
    <source>
        <dbReference type="Proteomes" id="UP001317532"/>
    </source>
</evidence>
<dbReference type="KEGG" id="vab:WPS_26480"/>
<protein>
    <recommendedName>
        <fullName evidence="5">DUF5117 domain-containing protein</fullName>
    </recommendedName>
</protein>
<dbReference type="EMBL" id="AP025523">
    <property type="protein sequence ID" value="BDE07372.1"/>
    <property type="molecule type" value="Genomic_DNA"/>
</dbReference>
<organism evidence="3 4">
    <name type="scientific">Vulcanimicrobium alpinum</name>
    <dbReference type="NCBI Taxonomy" id="3016050"/>
    <lineage>
        <taxon>Bacteria</taxon>
        <taxon>Bacillati</taxon>
        <taxon>Vulcanimicrobiota</taxon>
        <taxon>Vulcanimicrobiia</taxon>
        <taxon>Vulcanimicrobiales</taxon>
        <taxon>Vulcanimicrobiaceae</taxon>
        <taxon>Vulcanimicrobium</taxon>
    </lineage>
</organism>
<proteinExistence type="predicted"/>
<dbReference type="AlphaFoldDB" id="A0AAN1XZY3"/>
<feature type="domain" description="EcxA zinc-binding" evidence="1">
    <location>
        <begin position="413"/>
        <end position="739"/>
    </location>
</feature>
<reference evidence="3 4" key="1">
    <citation type="journal article" date="2022" name="ISME Commun">
        <title>Vulcanimicrobium alpinus gen. nov. sp. nov., the first cultivated representative of the candidate phylum 'Eremiobacterota', is a metabolically versatile aerobic anoxygenic phototroph.</title>
        <authorList>
            <person name="Yabe S."/>
            <person name="Muto K."/>
            <person name="Abe K."/>
            <person name="Yokota A."/>
            <person name="Staudigel H."/>
            <person name="Tebo B.M."/>
        </authorList>
    </citation>
    <scope>NUCLEOTIDE SEQUENCE [LARGE SCALE GENOMIC DNA]</scope>
    <source>
        <strain evidence="3 4">WC8-2</strain>
    </source>
</reference>
<dbReference type="InterPro" id="IPR024079">
    <property type="entry name" value="MetalloPept_cat_dom_sf"/>
</dbReference>
<dbReference type="GO" id="GO:0008237">
    <property type="term" value="F:metallopeptidase activity"/>
    <property type="evidence" value="ECO:0007669"/>
    <property type="project" value="InterPro"/>
</dbReference>
<sequence length="829" mass="91368">MIDLLRKDEELYFDLKPENFDRTYIILPSIERGVGSGAFAGRVYDPLQVTFKRVGKRVLWITPNTRYVAEKGSAAANSLAISVADSVILSTPIVAEDPEKKHTVVSPSIFLTDFEGVGSDLGRGVTPPSLPGLLVLSVRPSFSVDASKSYYGATKALPRNDEVSVNLAFNGPANALPTVPDGRGIPVVMHYSIVAPPERDPRFVPRLADDRIGYFITARRRYGNDAAVTPFERFIDRWNLDDGPITFYLTNEIPTEYRATVRRGILAWNEAFAKVGRPHAIVVKDPPNDPNWDPDDARYTTVRWITSVQPDFSAYSPHVSDPDTGQIIRAEVVIDGESLRGVKRGYVDRIAPAQQAAARNAYAAKALGLTVSAPTDGDGDDDARVCAYQEGSVAQAALGTLMLAQNPRATAADRERYAQEWLYATVMHEVGHTLGLRHNFRGSTAYGTAQLHDPAFTRVHGTTASVMDYTPANIAAPGMRQADYFPTRVGVYDEWAIEYGYRSFPNVRSSADERVALGRIAARSTQPGLAYGTDEDASVLSIDPRIQRFDLGSDPLASIDEQLRVDDAVTQGLTRHYRGDTRTYQDLRTGLITVLEDQLDAGLLASKYVGGIYTSRSHRDQPGAPLPFASIPRAEQRRAFGLIDRSILSSRAFRYPPELLNAAAPTRYGVHWGANRIVRPDFPIREVIGEVQDDVIAEMFSPLTLARVADQELKVRRPGETMTLADLYAWTNAAVFDDVGSRSITPAHRELQRRFADLEMEIAALPSLFADQLGLPRETQALARYQLTRLDERLVRGAAGASDEGTRAHLLDLHARVHGVLSAQNIRNI</sequence>
<dbReference type="PANTHER" id="PTHR38478:SF1">
    <property type="entry name" value="ZINC DEPENDENT METALLOPROTEASE DOMAIN LIPOPROTEIN"/>
    <property type="match status" value="1"/>
</dbReference>
<dbReference type="InterPro" id="IPR032534">
    <property type="entry name" value="EcxA_zinc-bd"/>
</dbReference>
<dbReference type="InterPro" id="IPR033413">
    <property type="entry name" value="DUF5117"/>
</dbReference>
<dbReference type="Proteomes" id="UP001317532">
    <property type="component" value="Chromosome"/>
</dbReference>
<accession>A0AAN1XZY3</accession>
<dbReference type="InterPro" id="IPR034032">
    <property type="entry name" value="Zn_MMP-like_bac"/>
</dbReference>
<evidence type="ECO:0000313" key="3">
    <source>
        <dbReference type="EMBL" id="BDE07372.1"/>
    </source>
</evidence>
<dbReference type="CDD" id="cd04276">
    <property type="entry name" value="ZnMc_MMP_like_2"/>
    <property type="match status" value="1"/>
</dbReference>
<evidence type="ECO:0008006" key="5">
    <source>
        <dbReference type="Google" id="ProtNLM"/>
    </source>
</evidence>
<gene>
    <name evidence="3" type="ORF">WPS_26480</name>
</gene>
<evidence type="ECO:0000259" key="1">
    <source>
        <dbReference type="Pfam" id="PF16313"/>
    </source>
</evidence>
<feature type="domain" description="DUF5117" evidence="2">
    <location>
        <begin position="45"/>
        <end position="240"/>
    </location>
</feature>
<dbReference type="Pfam" id="PF16313">
    <property type="entry name" value="DUF4953"/>
    <property type="match status" value="1"/>
</dbReference>
<dbReference type="Gene3D" id="3.40.390.10">
    <property type="entry name" value="Collagenase (Catalytic Domain)"/>
    <property type="match status" value="1"/>
</dbReference>